<dbReference type="AlphaFoldDB" id="A0A9D2FJP4"/>
<evidence type="ECO:0000256" key="1">
    <source>
        <dbReference type="SAM" id="Phobius"/>
    </source>
</evidence>
<dbReference type="Proteomes" id="UP000824105">
    <property type="component" value="Unassembled WGS sequence"/>
</dbReference>
<accession>A0A9D2FJP4</accession>
<reference evidence="2" key="1">
    <citation type="journal article" date="2021" name="PeerJ">
        <title>Extensive microbial diversity within the chicken gut microbiome revealed by metagenomics and culture.</title>
        <authorList>
            <person name="Gilroy R."/>
            <person name="Ravi A."/>
            <person name="Getino M."/>
            <person name="Pursley I."/>
            <person name="Horton D.L."/>
            <person name="Alikhan N.F."/>
            <person name="Baker D."/>
            <person name="Gharbi K."/>
            <person name="Hall N."/>
            <person name="Watson M."/>
            <person name="Adriaenssens E.M."/>
            <person name="Foster-Nyarko E."/>
            <person name="Jarju S."/>
            <person name="Secka A."/>
            <person name="Antonio M."/>
            <person name="Oren A."/>
            <person name="Chaudhuri R.R."/>
            <person name="La Ragione R."/>
            <person name="Hildebrand F."/>
            <person name="Pallen M.J."/>
        </authorList>
    </citation>
    <scope>NUCLEOTIDE SEQUENCE</scope>
    <source>
        <strain evidence="2">CHK188-11489</strain>
    </source>
</reference>
<keyword evidence="1" id="KW-0812">Transmembrane</keyword>
<organism evidence="2 3">
    <name type="scientific">Candidatus Gemmiger avistercoris</name>
    <dbReference type="NCBI Taxonomy" id="2838606"/>
    <lineage>
        <taxon>Bacteria</taxon>
        <taxon>Bacillati</taxon>
        <taxon>Bacillota</taxon>
        <taxon>Clostridia</taxon>
        <taxon>Eubacteriales</taxon>
        <taxon>Gemmiger</taxon>
    </lineage>
</organism>
<name>A0A9D2FJP4_9FIRM</name>
<sequence length="270" mass="31167">MSSLRDILKYYGQNQWMLGMLVLCCVAVLFWTWKTRTSGMVRMCAILVLPSTLLLVLLLNPVSTHFAVALFHDTQVQRFLWIVPMTLIIAICIVLVLSRLRKGYMRAAVFTLVCCAVLFYANGFTRLRTTWQAYTDNWYKVPQVVVELCDDILQDDCERKTAVFPSPLNLWVRQYTGEIQLPFAWNTKEDTPEAEALYDLYGEVGTDPVNLDELARLAKEGGYTYIVLAEQGDYIGDLVENGYKEISRVHMYPERGDSAYYQAYILYRRE</sequence>
<comment type="caution">
    <text evidence="2">The sequence shown here is derived from an EMBL/GenBank/DDBJ whole genome shotgun (WGS) entry which is preliminary data.</text>
</comment>
<dbReference type="EMBL" id="DXBF01000055">
    <property type="protein sequence ID" value="HIZ62479.1"/>
    <property type="molecule type" value="Genomic_DNA"/>
</dbReference>
<reference evidence="2" key="2">
    <citation type="submission" date="2021-04" db="EMBL/GenBank/DDBJ databases">
        <authorList>
            <person name="Gilroy R."/>
        </authorList>
    </citation>
    <scope>NUCLEOTIDE SEQUENCE</scope>
    <source>
        <strain evidence="2">CHK188-11489</strain>
    </source>
</reference>
<feature type="transmembrane region" description="Helical" evidence="1">
    <location>
        <begin position="15"/>
        <end position="33"/>
    </location>
</feature>
<proteinExistence type="predicted"/>
<feature type="transmembrane region" description="Helical" evidence="1">
    <location>
        <begin position="104"/>
        <end position="121"/>
    </location>
</feature>
<keyword evidence="1" id="KW-1133">Transmembrane helix</keyword>
<feature type="transmembrane region" description="Helical" evidence="1">
    <location>
        <begin position="79"/>
        <end position="97"/>
    </location>
</feature>
<evidence type="ECO:0000313" key="2">
    <source>
        <dbReference type="EMBL" id="HIZ62479.1"/>
    </source>
</evidence>
<protein>
    <submittedName>
        <fullName evidence="2">Uncharacterized protein</fullName>
    </submittedName>
</protein>
<feature type="transmembrane region" description="Helical" evidence="1">
    <location>
        <begin position="40"/>
        <end position="59"/>
    </location>
</feature>
<gene>
    <name evidence="2" type="ORF">H9724_06910</name>
</gene>
<evidence type="ECO:0000313" key="3">
    <source>
        <dbReference type="Proteomes" id="UP000824105"/>
    </source>
</evidence>
<keyword evidence="1" id="KW-0472">Membrane</keyword>